<proteinExistence type="predicted"/>
<comment type="caution">
    <text evidence="1">The sequence shown here is derived from an EMBL/GenBank/DDBJ whole genome shotgun (WGS) entry which is preliminary data.</text>
</comment>
<sequence>MVRIEEESHQYEDESNTEEGNKKRYIRKESVQTGENPTLSTIIKDKIKKHYKFILISIIAFALIVLFNVLIGKVLSMLAMFTFEQYEVVKDYTDCKMYVPGGPLPGARATKCKDFVKGTDKECICSIQLEIKQPMTAPVTAYYELDDYDEFNSSYSQSRDDNQLAGHLSLEPSESCGSYTYPCMNESSIRKPIAPCGGLADAMFNDEFAVYINNKFVLSLHSGLISEEDKKLFHNPLGQIISEAFKNFAKPMSWTKKVWELDTEDPNNNGFQNEQFIAWMKTDLKRKPIWRVNHTGRYEEGMPPDNYTLKVTYVYPTSRFGGRRRFIIRSQFDDYEVVKDYTDCKIPGRELKCRDNLYDKGQHCTCHIDLEIKNFMKAPIFVYYELDAYDEIVRRYSKSRDDNQLAGHLSLVPSESCGSYTYVCFDSTLSRKPIAPCGRLADAMFNDTFNLDANNEPVPYSSYGLISEDQKKLYQNPEPAGNLSEAFKNYSKPLSWKKNVWELDPSNPDNNGFRNEQFIIWMKTDLKRKPVWRVKHTGRYETGLPAGNYTLRVTYGSTPIFDGRRKFIMVSTEKKPTIDPKAISAILYIILSLDRQDRSPSFVKKHFNCILLGVAIFGVILSIVGISLPQKEYVTFDKYEIVKNYTDCKTVSTYCTDHKNTYGHKCSCSIQLEIKKTMEVPVTAYYELDGYDKIISQYSKSRDNYQLAGHLTEPSESCGSHSYVCMGRGARREPIAPCGRLADAMFNDTFTLKTSSELHTVLTYNYGLITEEDKKPFHNPETSGNLEEAFRGFSQPLSWKKNVWELDPSNPDNNGFRNEQFIIWMKTDLKRKPIWRVNHTGIYEKGLPAGNYTLGVEYVNSTQLFGGRRKFIVSSSDGYEVVKDYTDCIKIDTETTKCKDYVGNNGGYCSCHVGVEINTLMKAPVTAYYELDAYDQIVSSYSKSRDDDQLAGHLSLEPSDSCGSYTYTCMTTEEIRVIIDDDEGSLTIGDEDEDPTTSRKPIAPCGRLADAMLHVKFNLEVKNEPVPYSSYGLISEDEKKQFQNPEPAGNLSEAFKNFTKPVSWKKNVWELDPSNPDNNGFRNEQFIIWMKTDLKRKPVWRVNHTGRYETGLQAGSYTLRVIYGSSTHGFIDRLKFILSSKVKVVTLEPNAIGVTLLITRILVVKRHSSGYVAASRMTFNCDKMANQYLKRQGTSGIRGLLYESKLLSLIYFRAIHDNNIEEFHLATNVNNLGSFDDICFKTKFEDNDKPLAVFVQAKHRENNDSVLKLKESDLVKYFNSYLKVRRKFNCNEKDVLFNSTLSETECLFVIYTNAKSDKKFRTYEGRFSKHLNNLIGTGVPGSQFSHDMNVELLCEILLKEQMEALAQQLAKFISKESDSEMSMNNDLMSCYHVILALNVFDVSEIQPEGHRIASFREDFFTTNDEYITPFKHKLCLGVLKKQKLEDIDTQRLLLTFLKNPSDVDTLSKLLIGSVLKYKSDKLEFVSKSVTGDQKRQLDKANVLQSTVYEAAELATKEYLLSLKLKVPAFFGNKDLAIRGNENKIQKRLDHLTTKIKEILKQSNPHHIVTIDGDEESMEGILQLNGGIASAVGNILVFDETSKLLKFTDTYESLGKLAKTWYETLTSEIPNLHEYRLDIKAKLFPKLSFATDEYNRTIVSSFLNTILFFTSQHNEKEVEKVLKQEIINSQGDDVHVKNGSDAIYLKYHDEIQRWSMESDLRKGTYLDKEGFIYKDAVKHVKTQPLMGVINTIKLIDMSAELQKQILENNKVIFQGNEVNLGHFLNNSSIDHIGGDVLYNIMNGNKNTVGKPVSTFKFKPELYIQRRVRPFCRDTKKQENVDCKQIQTLSNLEENVTIIFGDPGMGKSSLLTDFSLKMKEGVRGNTTWIVRLNLLEHTAQFKKWKDKNTKIGTTESLEFLCEVAISDVSRQTMDMNISLVESDDGTVLMTDFKGDAWTLFELRMFLNFYNSAQLIILLDGFDEICPTYENEVLALIEAVKKFSRTHKICITSRSYDNLVKTFENLEYCKLIEIEPLILDESDIYLTKCWDEKKVSYS</sequence>
<dbReference type="Proteomes" id="UP001231649">
    <property type="component" value="Chromosome 31"/>
</dbReference>
<organism evidence="1 2">
    <name type="scientific">Mythimna loreyi</name>
    <dbReference type="NCBI Taxonomy" id="667449"/>
    <lineage>
        <taxon>Eukaryota</taxon>
        <taxon>Metazoa</taxon>
        <taxon>Ecdysozoa</taxon>
        <taxon>Arthropoda</taxon>
        <taxon>Hexapoda</taxon>
        <taxon>Insecta</taxon>
        <taxon>Pterygota</taxon>
        <taxon>Neoptera</taxon>
        <taxon>Endopterygota</taxon>
        <taxon>Lepidoptera</taxon>
        <taxon>Glossata</taxon>
        <taxon>Ditrysia</taxon>
        <taxon>Noctuoidea</taxon>
        <taxon>Noctuidae</taxon>
        <taxon>Noctuinae</taxon>
        <taxon>Hadenini</taxon>
        <taxon>Mythimna</taxon>
    </lineage>
</organism>
<evidence type="ECO:0000313" key="2">
    <source>
        <dbReference type="Proteomes" id="UP001231649"/>
    </source>
</evidence>
<gene>
    <name evidence="1" type="ORF">PYW08_012801</name>
</gene>
<reference evidence="1" key="1">
    <citation type="submission" date="2023-03" db="EMBL/GenBank/DDBJ databases">
        <title>Chromosome-level genomes of two armyworms, Mythimna separata and Mythimna loreyi, provide insights into the biosynthesis and reception of sex pheromones.</title>
        <authorList>
            <person name="Zhao H."/>
        </authorList>
    </citation>
    <scope>NUCLEOTIDE SEQUENCE</scope>
    <source>
        <strain evidence="1">BeijingLab</strain>
    </source>
</reference>
<evidence type="ECO:0000313" key="1">
    <source>
        <dbReference type="EMBL" id="KAJ8705755.1"/>
    </source>
</evidence>
<protein>
    <submittedName>
        <fullName evidence="1">Uncharacterized protein</fullName>
    </submittedName>
</protein>
<keyword evidence="2" id="KW-1185">Reference proteome</keyword>
<accession>A0ACC2Q4T6</accession>
<dbReference type="EMBL" id="CM056807">
    <property type="protein sequence ID" value="KAJ8705755.1"/>
    <property type="molecule type" value="Genomic_DNA"/>
</dbReference>
<name>A0ACC2Q4T6_9NEOP</name>